<protein>
    <submittedName>
        <fullName evidence="2">Uncharacterized protein</fullName>
    </submittedName>
</protein>
<comment type="caution">
    <text evidence="2">The sequence shown here is derived from an EMBL/GenBank/DDBJ whole genome shotgun (WGS) entry which is preliminary data.</text>
</comment>
<evidence type="ECO:0000313" key="3">
    <source>
        <dbReference type="Proteomes" id="UP000770717"/>
    </source>
</evidence>
<keyword evidence="3" id="KW-1185">Reference proteome</keyword>
<evidence type="ECO:0000313" key="2">
    <source>
        <dbReference type="EMBL" id="KAG9478423.1"/>
    </source>
</evidence>
<dbReference type="Proteomes" id="UP000770717">
    <property type="component" value="Unassembled WGS sequence"/>
</dbReference>
<organism evidence="2 3">
    <name type="scientific">Eleutherodactylus coqui</name>
    <name type="common">Puerto Rican coqui</name>
    <dbReference type="NCBI Taxonomy" id="57060"/>
    <lineage>
        <taxon>Eukaryota</taxon>
        <taxon>Metazoa</taxon>
        <taxon>Chordata</taxon>
        <taxon>Craniata</taxon>
        <taxon>Vertebrata</taxon>
        <taxon>Euteleostomi</taxon>
        <taxon>Amphibia</taxon>
        <taxon>Batrachia</taxon>
        <taxon>Anura</taxon>
        <taxon>Neobatrachia</taxon>
        <taxon>Hyloidea</taxon>
        <taxon>Eleutherodactylidae</taxon>
        <taxon>Eleutherodactylinae</taxon>
        <taxon>Eleutherodactylus</taxon>
        <taxon>Eleutherodactylus</taxon>
    </lineage>
</organism>
<proteinExistence type="predicted"/>
<sequence>MLLPPCCTGGPRSKLTKGSTNKYKTEKSHPDVARPALEDVNKFGGSAVSTVALLESRSKSDDGQHLDGEGFFPLLLKVHGDVTLDVIGTWSPSTERQKC</sequence>
<reference evidence="2" key="1">
    <citation type="thesis" date="2020" institute="ProQuest LLC" country="789 East Eisenhower Parkway, Ann Arbor, MI, USA">
        <title>Comparative Genomics and Chromosome Evolution.</title>
        <authorList>
            <person name="Mudd A.B."/>
        </authorList>
    </citation>
    <scope>NUCLEOTIDE SEQUENCE</scope>
    <source>
        <strain evidence="2">HN-11 Male</strain>
        <tissue evidence="2">Kidney and liver</tissue>
    </source>
</reference>
<evidence type="ECO:0000256" key="1">
    <source>
        <dbReference type="SAM" id="MobiDB-lite"/>
    </source>
</evidence>
<dbReference type="AlphaFoldDB" id="A0A8J6F094"/>
<accession>A0A8J6F094</accession>
<gene>
    <name evidence="2" type="ORF">GDO78_013440</name>
</gene>
<name>A0A8J6F094_ELECQ</name>
<feature type="region of interest" description="Disordered" evidence="1">
    <location>
        <begin position="1"/>
        <end position="31"/>
    </location>
</feature>
<dbReference type="EMBL" id="WNTK01000009">
    <property type="protein sequence ID" value="KAG9478423.1"/>
    <property type="molecule type" value="Genomic_DNA"/>
</dbReference>